<dbReference type="AlphaFoldDB" id="A0A0D0YW99"/>
<dbReference type="STRING" id="1335616.WDC_0906"/>
<evidence type="ECO:0000313" key="4">
    <source>
        <dbReference type="Proteomes" id="UP000032279"/>
    </source>
</evidence>
<gene>
    <name evidence="3" type="ORF">WDC_0906</name>
</gene>
<accession>A0A0D0YW99</accession>
<keyword evidence="4" id="KW-1185">Reference proteome</keyword>
<dbReference type="Proteomes" id="UP000032279">
    <property type="component" value="Unassembled WGS sequence"/>
</dbReference>
<sequence>MTESFKTGVPVWVYYIDIDTKANIQLPQLLRGLIGQHYTAKQVQFDNFKFVNADADYTGTFDEEPHTIRMYYRRKDWAEVEEVHDMFLKLSAATEVYDMVNGLPRHTTYPAGMVLRAFKRVATSNGKFWYEVGPDQWVEYHQMSISKNPYEGRLPKSDDEEELVVKPLDNMQGRIDYIPHKMIQVYDRPYGKIVNELEHDTTISLTGTATNSDGVVWYEVNHRGFVNGTYVKTGA</sequence>
<dbReference type="InterPro" id="IPR009459">
    <property type="entry name" value="MucBP_dom"/>
</dbReference>
<feature type="domain" description="MucBP" evidence="2">
    <location>
        <begin position="10"/>
        <end position="73"/>
    </location>
</feature>
<comment type="caution">
    <text evidence="3">The sequence shown here is derived from an EMBL/GenBank/DDBJ whole genome shotgun (WGS) entry which is preliminary data.</text>
</comment>
<dbReference type="OrthoDB" id="2329985at2"/>
<protein>
    <recommendedName>
        <fullName evidence="2">MucBP domain-containing protein</fullName>
    </recommendedName>
</protein>
<dbReference type="PATRIC" id="fig|1335616.4.peg.907"/>
<keyword evidence="1" id="KW-0677">Repeat</keyword>
<evidence type="ECO:0000313" key="3">
    <source>
        <dbReference type="EMBL" id="KIS03534.1"/>
    </source>
</evidence>
<dbReference type="EMBL" id="AWTT01000017">
    <property type="protein sequence ID" value="KIS03534.1"/>
    <property type="molecule type" value="Genomic_DNA"/>
</dbReference>
<evidence type="ECO:0000259" key="2">
    <source>
        <dbReference type="Pfam" id="PF06458"/>
    </source>
</evidence>
<reference evidence="3 4" key="1">
    <citation type="submission" date="2013-08" db="EMBL/GenBank/DDBJ databases">
        <title>Lactobacillus wasatchii sp. WDC04, a late gas producing bacteria isolated from aged chedder cheese.</title>
        <authorList>
            <person name="Oberg C.J."/>
            <person name="Culumber M."/>
            <person name="McMahon D.J."/>
            <person name="Broadbent J.R."/>
            <person name="Oberg T.S."/>
            <person name="Ortaki F."/>
        </authorList>
    </citation>
    <scope>NUCLEOTIDE SEQUENCE [LARGE SCALE GENOMIC DNA]</scope>
    <source>
        <strain evidence="3 4">WDC04</strain>
    </source>
</reference>
<evidence type="ECO:0000256" key="1">
    <source>
        <dbReference type="ARBA" id="ARBA00022737"/>
    </source>
</evidence>
<dbReference type="RefSeq" id="WP_044010632.1">
    <property type="nucleotide sequence ID" value="NZ_AWTT01000017.1"/>
</dbReference>
<proteinExistence type="predicted"/>
<dbReference type="Pfam" id="PF06458">
    <property type="entry name" value="MucBP"/>
    <property type="match status" value="1"/>
</dbReference>
<organism evidence="3 4">
    <name type="scientific">Paucilactobacillus wasatchensis</name>
    <dbReference type="NCBI Taxonomy" id="1335616"/>
    <lineage>
        <taxon>Bacteria</taxon>
        <taxon>Bacillati</taxon>
        <taxon>Bacillota</taxon>
        <taxon>Bacilli</taxon>
        <taxon>Lactobacillales</taxon>
        <taxon>Lactobacillaceae</taxon>
        <taxon>Paucilactobacillus</taxon>
    </lineage>
</organism>
<dbReference type="Gene3D" id="3.10.20.320">
    <property type="entry name" value="Putative peptidoglycan bound protein (lpxtg motif)"/>
    <property type="match status" value="1"/>
</dbReference>
<name>A0A0D0YW99_9LACO</name>